<keyword evidence="2" id="KW-1185">Reference proteome</keyword>
<reference evidence="1 2" key="1">
    <citation type="journal article" date="2019" name="Genome Biol. Evol.">
        <title>Whole-Genome Sequencing of the Giant Devil Catfish, Bagarius yarrelli.</title>
        <authorList>
            <person name="Jiang W."/>
            <person name="Lv Y."/>
            <person name="Cheng L."/>
            <person name="Yang K."/>
            <person name="Chao B."/>
            <person name="Wang X."/>
            <person name="Li Y."/>
            <person name="Pan X."/>
            <person name="You X."/>
            <person name="Zhang Y."/>
            <person name="Yang J."/>
            <person name="Li J."/>
            <person name="Zhang X."/>
            <person name="Liu S."/>
            <person name="Sun C."/>
            <person name="Yang J."/>
            <person name="Shi Q."/>
        </authorList>
    </citation>
    <scope>NUCLEOTIDE SEQUENCE [LARGE SCALE GENOMIC DNA]</scope>
    <source>
        <strain evidence="1">JWS20170419001</strain>
        <tissue evidence="1">Muscle</tissue>
    </source>
</reference>
<protein>
    <submittedName>
        <fullName evidence="1">Uncharacterized protein</fullName>
    </submittedName>
</protein>
<comment type="caution">
    <text evidence="1">The sequence shown here is derived from an EMBL/GenBank/DDBJ whole genome shotgun (WGS) entry which is preliminary data.</text>
</comment>
<dbReference type="AlphaFoldDB" id="A0A556UFT9"/>
<evidence type="ECO:0000313" key="2">
    <source>
        <dbReference type="Proteomes" id="UP000319801"/>
    </source>
</evidence>
<gene>
    <name evidence="1" type="ORF">Baya_10550</name>
</gene>
<dbReference type="EMBL" id="VCAZ01000071">
    <property type="protein sequence ID" value="TSO88103.1"/>
    <property type="molecule type" value="Genomic_DNA"/>
</dbReference>
<accession>A0A556UFT9</accession>
<evidence type="ECO:0000313" key="1">
    <source>
        <dbReference type="EMBL" id="TSO88103.1"/>
    </source>
</evidence>
<dbReference type="Proteomes" id="UP000319801">
    <property type="component" value="Unassembled WGS sequence"/>
</dbReference>
<organism evidence="1 2">
    <name type="scientific">Bagarius yarrelli</name>
    <name type="common">Goonch</name>
    <name type="synonym">Bagrus yarrelli</name>
    <dbReference type="NCBI Taxonomy" id="175774"/>
    <lineage>
        <taxon>Eukaryota</taxon>
        <taxon>Metazoa</taxon>
        <taxon>Chordata</taxon>
        <taxon>Craniata</taxon>
        <taxon>Vertebrata</taxon>
        <taxon>Euteleostomi</taxon>
        <taxon>Actinopterygii</taxon>
        <taxon>Neopterygii</taxon>
        <taxon>Teleostei</taxon>
        <taxon>Ostariophysi</taxon>
        <taxon>Siluriformes</taxon>
        <taxon>Sisoridae</taxon>
        <taxon>Sisorinae</taxon>
        <taxon>Bagarius</taxon>
    </lineage>
</organism>
<proteinExistence type="predicted"/>
<name>A0A556UFT9_BAGYA</name>
<sequence>MPEKSEGGVKSGLEALSRDARSWRGACITVKCRTPFTTASPQLFYHAFTKRRLDDLSFGTQTVAALRICEFYFASLAEEALLGVLPQSLFNSSIIIEMEVAQRLWKLLGNRAHFTERLTNPTALWEMEYAINLTNVGNECFYAFIDGDQKTAFAGMKGF</sequence>